<gene>
    <name evidence="2" type="ORF">KC19_VG271400</name>
</gene>
<reference evidence="2" key="1">
    <citation type="submission" date="2020-06" db="EMBL/GenBank/DDBJ databases">
        <title>WGS assembly of Ceratodon purpureus strain R40.</title>
        <authorList>
            <person name="Carey S.B."/>
            <person name="Jenkins J."/>
            <person name="Shu S."/>
            <person name="Lovell J.T."/>
            <person name="Sreedasyam A."/>
            <person name="Maumus F."/>
            <person name="Tiley G.P."/>
            <person name="Fernandez-Pozo N."/>
            <person name="Barry K."/>
            <person name="Chen C."/>
            <person name="Wang M."/>
            <person name="Lipzen A."/>
            <person name="Daum C."/>
            <person name="Saski C.A."/>
            <person name="Payton A.C."/>
            <person name="Mcbreen J.C."/>
            <person name="Conrad R.E."/>
            <person name="Kollar L.M."/>
            <person name="Olsson S."/>
            <person name="Huttunen S."/>
            <person name="Landis J.B."/>
            <person name="Wickett N.J."/>
            <person name="Johnson M.G."/>
            <person name="Rensing S.A."/>
            <person name="Grimwood J."/>
            <person name="Schmutz J."/>
            <person name="Mcdaniel S.F."/>
        </authorList>
    </citation>
    <scope>NUCLEOTIDE SEQUENCE</scope>
    <source>
        <strain evidence="2">R40</strain>
    </source>
</reference>
<dbReference type="AlphaFoldDB" id="A0A8T0HU49"/>
<feature type="coiled-coil region" evidence="1">
    <location>
        <begin position="176"/>
        <end position="245"/>
    </location>
</feature>
<name>A0A8T0HU49_CERPU</name>
<keyword evidence="3" id="KW-1185">Reference proteome</keyword>
<dbReference type="Proteomes" id="UP000822688">
    <property type="component" value="Chromosome V"/>
</dbReference>
<comment type="caution">
    <text evidence="2">The sequence shown here is derived from an EMBL/GenBank/DDBJ whole genome shotgun (WGS) entry which is preliminary data.</text>
</comment>
<dbReference type="EMBL" id="CM026426">
    <property type="protein sequence ID" value="KAG0574560.1"/>
    <property type="molecule type" value="Genomic_DNA"/>
</dbReference>
<keyword evidence="1" id="KW-0175">Coiled coil</keyword>
<protein>
    <submittedName>
        <fullName evidence="2">Uncharacterized protein</fullName>
    </submittedName>
</protein>
<evidence type="ECO:0000313" key="2">
    <source>
        <dbReference type="EMBL" id="KAG0574560.1"/>
    </source>
</evidence>
<dbReference type="EMBL" id="CM026426">
    <property type="protein sequence ID" value="KAG0574559.1"/>
    <property type="molecule type" value="Genomic_DNA"/>
</dbReference>
<accession>A0A8T0HU49</accession>
<evidence type="ECO:0000256" key="1">
    <source>
        <dbReference type="SAM" id="Coils"/>
    </source>
</evidence>
<sequence>MLVMTACAAGAREPVPESKARKLLFYKRIDKESFVEELEMLKVAVADQAYHFQLHKVHIQSLRIQHHRLEEKVAAIESIDGSEAPRTGGASRLSSKIAGMLMKISNLESHITNHQENIQNLKYRYQVCLTREAYIERDMTSGEARRVQKEHRILTKLLKEMTAHNKKFLLLRDTILPELKAYVKQKEDNIKEIKQKIQHNEELGRQFTNDSYAHKKHVASAVSRASGLEQEARSLRAKLKYERENKRATQQKVWALAYHTSLVAKDN</sequence>
<organism evidence="2 3">
    <name type="scientific">Ceratodon purpureus</name>
    <name type="common">Fire moss</name>
    <name type="synonym">Dicranum purpureum</name>
    <dbReference type="NCBI Taxonomy" id="3225"/>
    <lineage>
        <taxon>Eukaryota</taxon>
        <taxon>Viridiplantae</taxon>
        <taxon>Streptophyta</taxon>
        <taxon>Embryophyta</taxon>
        <taxon>Bryophyta</taxon>
        <taxon>Bryophytina</taxon>
        <taxon>Bryopsida</taxon>
        <taxon>Dicranidae</taxon>
        <taxon>Pseudoditrichales</taxon>
        <taxon>Ditrichaceae</taxon>
        <taxon>Ceratodon</taxon>
    </lineage>
</organism>
<proteinExistence type="predicted"/>
<evidence type="ECO:0000313" key="3">
    <source>
        <dbReference type="Proteomes" id="UP000822688"/>
    </source>
</evidence>